<dbReference type="PANTHER" id="PTHR30519">
    <property type="entry name" value="5-METHYLTETRAHYDROPTEROYLTRIGLUTAMATE--HOMOCYSTEINE METHYLTRANSFERASE"/>
    <property type="match status" value="1"/>
</dbReference>
<keyword evidence="3" id="KW-0862">Zinc</keyword>
<organism evidence="5 6">
    <name type="scientific">Bordetella genomosp. 8</name>
    <dbReference type="NCBI Taxonomy" id="1416806"/>
    <lineage>
        <taxon>Bacteria</taxon>
        <taxon>Pseudomonadati</taxon>
        <taxon>Pseudomonadota</taxon>
        <taxon>Betaproteobacteria</taxon>
        <taxon>Burkholderiales</taxon>
        <taxon>Alcaligenaceae</taxon>
        <taxon>Bordetella</taxon>
    </lineage>
</organism>
<dbReference type="Pfam" id="PF01717">
    <property type="entry name" value="Meth_synt_2"/>
    <property type="match status" value="1"/>
</dbReference>
<accession>A0A1W6YL29</accession>
<comment type="cofactor">
    <cofactor evidence="1">
        <name>Zn(2+)</name>
        <dbReference type="ChEBI" id="CHEBI:29105"/>
    </cofactor>
</comment>
<feature type="domain" description="Cobalamin-independent methionine synthase MetE C-terminal/archaeal" evidence="4">
    <location>
        <begin position="6"/>
        <end position="334"/>
    </location>
</feature>
<dbReference type="AlphaFoldDB" id="A0A1W6YL29"/>
<evidence type="ECO:0000259" key="4">
    <source>
        <dbReference type="Pfam" id="PF01717"/>
    </source>
</evidence>
<dbReference type="Proteomes" id="UP000194151">
    <property type="component" value="Chromosome"/>
</dbReference>
<dbReference type="GO" id="GO:0003871">
    <property type="term" value="F:5-methyltetrahydropteroyltriglutamate-homocysteine S-methyltransferase activity"/>
    <property type="evidence" value="ECO:0007669"/>
    <property type="project" value="InterPro"/>
</dbReference>
<dbReference type="KEGG" id="bgv:CAL12_13555"/>
<keyword evidence="5" id="KW-0489">Methyltransferase</keyword>
<evidence type="ECO:0000313" key="5">
    <source>
        <dbReference type="EMBL" id="ARP81738.1"/>
    </source>
</evidence>
<keyword evidence="5" id="KW-0808">Transferase</keyword>
<dbReference type="EMBL" id="CP021108">
    <property type="protein sequence ID" value="ARP81738.1"/>
    <property type="molecule type" value="Genomic_DNA"/>
</dbReference>
<dbReference type="OrthoDB" id="244285at2"/>
<sequence length="345" mass="38219">MSLLLPTTLVGSYTQPDWLIDRKRLGDRFPPRVRAKELWRVAPEWLEQAQDDATLLAIRDQEDAGLDIITDGEMRRESYSNRFATALEGVDIDNPGTALDRSGHPNPVPRVVGKIRRKHAVQVRDVEFLRAHTDRQIKITVPGPFTMAQQAQNDFYGSEAELAHDYAEAVNAEIRDLFAAGADVVQIDEPYMQARPEKAREFGIEVLNHALQGVEGKTAVHICFGYAAVIHARPAGYSFLPELCGCSAHQISIETAQSNLDCAVLETLPNKQIMLGVLDLSTNEVETPDVVAARIRRAFPYVPPERIIVAPDCGLKYLPREVAFGKMKAMADGARIVREELAGGN</sequence>
<evidence type="ECO:0000256" key="3">
    <source>
        <dbReference type="ARBA" id="ARBA00022833"/>
    </source>
</evidence>
<dbReference type="GO" id="GO:0009086">
    <property type="term" value="P:methionine biosynthetic process"/>
    <property type="evidence" value="ECO:0007669"/>
    <property type="project" value="InterPro"/>
</dbReference>
<dbReference type="CDD" id="cd03311">
    <property type="entry name" value="CIMS_C_terminal_like"/>
    <property type="match status" value="1"/>
</dbReference>
<dbReference type="InterPro" id="IPR038071">
    <property type="entry name" value="UROD/MetE-like_sf"/>
</dbReference>
<evidence type="ECO:0000256" key="1">
    <source>
        <dbReference type="ARBA" id="ARBA00001947"/>
    </source>
</evidence>
<dbReference type="RefSeq" id="WP_086064923.1">
    <property type="nucleotide sequence ID" value="NZ_CP021108.1"/>
</dbReference>
<keyword evidence="2" id="KW-0479">Metal-binding</keyword>
<dbReference type="InterPro" id="IPR002629">
    <property type="entry name" value="Met_Synth_C/arc"/>
</dbReference>
<proteinExistence type="predicted"/>
<dbReference type="SUPFAM" id="SSF51726">
    <property type="entry name" value="UROD/MetE-like"/>
    <property type="match status" value="1"/>
</dbReference>
<keyword evidence="6" id="KW-1185">Reference proteome</keyword>
<dbReference type="Gene3D" id="3.20.20.210">
    <property type="match status" value="1"/>
</dbReference>
<dbReference type="GO" id="GO:0008270">
    <property type="term" value="F:zinc ion binding"/>
    <property type="evidence" value="ECO:0007669"/>
    <property type="project" value="InterPro"/>
</dbReference>
<name>A0A1W6YL29_9BORD</name>
<dbReference type="STRING" id="1416806.CAL12_13555"/>
<dbReference type="GO" id="GO:0032259">
    <property type="term" value="P:methylation"/>
    <property type="evidence" value="ECO:0007669"/>
    <property type="project" value="UniProtKB-KW"/>
</dbReference>
<evidence type="ECO:0000256" key="2">
    <source>
        <dbReference type="ARBA" id="ARBA00022723"/>
    </source>
</evidence>
<gene>
    <name evidence="5" type="ORF">CAL12_13555</name>
</gene>
<reference evidence="5 6" key="1">
    <citation type="submission" date="2017-05" db="EMBL/GenBank/DDBJ databases">
        <title>Complete and WGS of Bordetella genogroups.</title>
        <authorList>
            <person name="Spilker T."/>
            <person name="LiPuma J."/>
        </authorList>
    </citation>
    <scope>NUCLEOTIDE SEQUENCE [LARGE SCALE GENOMIC DNA]</scope>
    <source>
        <strain evidence="5 6">AU19157</strain>
    </source>
</reference>
<protein>
    <submittedName>
        <fullName evidence="5">5-methyltetrahydropteroyltriglutamate--homocysteine methyltransferase</fullName>
    </submittedName>
</protein>
<evidence type="ECO:0000313" key="6">
    <source>
        <dbReference type="Proteomes" id="UP000194151"/>
    </source>
</evidence>